<sequence length="126" mass="14340">MITINFDKSPDGLVPAIVQDAVSGTVLMLAYVNREALEQTVRTGHAHYWSRSRKKLWKKGETSGHVQLVQEVRIDCDADTILYLVEQRGGAACHEGYQSCFYRRLEGDDLHIIGERIFDPESVYQK</sequence>
<dbReference type="Proteomes" id="UP000830055">
    <property type="component" value="Chromosome"/>
</dbReference>
<organism evidence="9 10">
    <name type="scientific">Desulfofustis limnaeus</name>
    <dbReference type="NCBI Taxonomy" id="2740163"/>
    <lineage>
        <taxon>Bacteria</taxon>
        <taxon>Pseudomonadati</taxon>
        <taxon>Thermodesulfobacteriota</taxon>
        <taxon>Desulfobulbia</taxon>
        <taxon>Desulfobulbales</taxon>
        <taxon>Desulfocapsaceae</taxon>
        <taxon>Desulfofustis</taxon>
    </lineage>
</organism>
<evidence type="ECO:0000256" key="5">
    <source>
        <dbReference type="ARBA" id="ARBA00022801"/>
    </source>
</evidence>
<evidence type="ECO:0000256" key="3">
    <source>
        <dbReference type="ARBA" id="ARBA00022490"/>
    </source>
</evidence>
<evidence type="ECO:0000256" key="1">
    <source>
        <dbReference type="ARBA" id="ARBA00000024"/>
    </source>
</evidence>
<feature type="binding site" evidence="7">
    <location>
        <position position="100"/>
    </location>
    <ligand>
        <name>Zn(2+)</name>
        <dbReference type="ChEBI" id="CHEBI:29105"/>
        <note>ligand shared between dimeric partners</note>
    </ligand>
</feature>
<dbReference type="SUPFAM" id="SSF141734">
    <property type="entry name" value="HisI-like"/>
    <property type="match status" value="1"/>
</dbReference>
<feature type="binding site" evidence="7">
    <location>
        <position position="79"/>
    </location>
    <ligand>
        <name>Mg(2+)</name>
        <dbReference type="ChEBI" id="CHEBI:18420"/>
    </ligand>
</feature>
<gene>
    <name evidence="7" type="primary">hisI</name>
    <name evidence="9" type="ORF">DPPLL_16720</name>
</gene>
<accession>A0ABN6M318</accession>
<proteinExistence type="inferred from homology"/>
<evidence type="ECO:0000313" key="9">
    <source>
        <dbReference type="EMBL" id="BDD87307.1"/>
    </source>
</evidence>
<comment type="cofactor">
    <cofactor evidence="7">
        <name>Zn(2+)</name>
        <dbReference type="ChEBI" id="CHEBI:29105"/>
    </cofactor>
    <text evidence="7">Binds 1 zinc ion per subunit.</text>
</comment>
<dbReference type="InterPro" id="IPR038019">
    <property type="entry name" value="PRib_AMP_CycHydrolase_sf"/>
</dbReference>
<keyword evidence="5 7" id="KW-0378">Hydrolase</keyword>
<feature type="binding site" evidence="7">
    <location>
        <position position="76"/>
    </location>
    <ligand>
        <name>Zn(2+)</name>
        <dbReference type="ChEBI" id="CHEBI:29105"/>
        <note>ligand shared between dimeric partners</note>
    </ligand>
</feature>
<dbReference type="EC" id="3.5.4.19" evidence="7"/>
<dbReference type="Gene3D" id="4.10.80.70">
    <property type="match status" value="1"/>
</dbReference>
<evidence type="ECO:0000256" key="7">
    <source>
        <dbReference type="HAMAP-Rule" id="MF_01021"/>
    </source>
</evidence>
<dbReference type="PANTHER" id="PTHR42945:SF1">
    <property type="entry name" value="HISTIDINE BIOSYNTHESIS BIFUNCTIONAL PROTEIN HIS7"/>
    <property type="match status" value="1"/>
</dbReference>
<evidence type="ECO:0000256" key="4">
    <source>
        <dbReference type="ARBA" id="ARBA00022605"/>
    </source>
</evidence>
<evidence type="ECO:0000256" key="2">
    <source>
        <dbReference type="ARBA" id="ARBA00005169"/>
    </source>
</evidence>
<feature type="binding site" evidence="7">
    <location>
        <position position="75"/>
    </location>
    <ligand>
        <name>Mg(2+)</name>
        <dbReference type="ChEBI" id="CHEBI:18420"/>
    </ligand>
</feature>
<protein>
    <recommendedName>
        <fullName evidence="7">Phosphoribosyl-AMP cyclohydrolase</fullName>
        <shortName evidence="7">PRA-CH</shortName>
        <ecNumber evidence="7">3.5.4.19</ecNumber>
    </recommendedName>
</protein>
<dbReference type="EMBL" id="AP025516">
    <property type="protein sequence ID" value="BDD87307.1"/>
    <property type="molecule type" value="Genomic_DNA"/>
</dbReference>
<evidence type="ECO:0000256" key="6">
    <source>
        <dbReference type="ARBA" id="ARBA00023102"/>
    </source>
</evidence>
<dbReference type="PANTHER" id="PTHR42945">
    <property type="entry name" value="HISTIDINE BIOSYNTHESIS BIFUNCTIONAL PROTEIN"/>
    <property type="match status" value="1"/>
</dbReference>
<keyword evidence="6 7" id="KW-0368">Histidine biosynthesis</keyword>
<comment type="subcellular location">
    <subcellularLocation>
        <location evidence="7">Cytoplasm</location>
    </subcellularLocation>
</comment>
<comment type="cofactor">
    <cofactor evidence="7">
        <name>Mg(2+)</name>
        <dbReference type="ChEBI" id="CHEBI:18420"/>
    </cofactor>
    <text evidence="7">Binds 1 Mg(2+) ion per subunit.</text>
</comment>
<keyword evidence="3 7" id="KW-0963">Cytoplasm</keyword>
<dbReference type="InterPro" id="IPR002496">
    <property type="entry name" value="PRib_AMP_CycHydrolase_dom"/>
</dbReference>
<comment type="pathway">
    <text evidence="2 7">Amino-acid biosynthesis; L-histidine biosynthesis; L-histidine from 5-phospho-alpha-D-ribose 1-diphosphate: step 3/9.</text>
</comment>
<comment type="similarity">
    <text evidence="7">Belongs to the PRA-CH family.</text>
</comment>
<keyword evidence="7" id="KW-0862">Zinc</keyword>
<dbReference type="Gene3D" id="3.10.20.810">
    <property type="entry name" value="Phosphoribosyl-AMP cyclohydrolase"/>
    <property type="match status" value="1"/>
</dbReference>
<reference evidence="9 10" key="1">
    <citation type="submission" date="2022-01" db="EMBL/GenBank/DDBJ databases">
        <title>Desulfofustis limnae sp. nov., a novel mesophilic sulfate-reducing bacterium isolated from marsh soil.</title>
        <authorList>
            <person name="Watanabe M."/>
            <person name="Takahashi A."/>
            <person name="Kojima H."/>
            <person name="Fukui M."/>
        </authorList>
    </citation>
    <scope>NUCLEOTIDE SEQUENCE [LARGE SCALE GENOMIC DNA]</scope>
    <source>
        <strain evidence="9 10">PPLL</strain>
    </source>
</reference>
<keyword evidence="4 7" id="KW-0028">Amino-acid biosynthesis</keyword>
<dbReference type="InterPro" id="IPR026660">
    <property type="entry name" value="PRA-CH"/>
</dbReference>
<comment type="function">
    <text evidence="7">Catalyzes the hydrolysis of the adenine ring of phosphoribosyl-AMP.</text>
</comment>
<evidence type="ECO:0000259" key="8">
    <source>
        <dbReference type="Pfam" id="PF01502"/>
    </source>
</evidence>
<comment type="subunit">
    <text evidence="7">Homodimer.</text>
</comment>
<name>A0ABN6M318_9BACT</name>
<dbReference type="NCBIfam" id="NF000768">
    <property type="entry name" value="PRK00051.1"/>
    <property type="match status" value="1"/>
</dbReference>
<dbReference type="HAMAP" id="MF_01021">
    <property type="entry name" value="HisI"/>
    <property type="match status" value="1"/>
</dbReference>
<feature type="binding site" evidence="7">
    <location>
        <position position="93"/>
    </location>
    <ligand>
        <name>Zn(2+)</name>
        <dbReference type="ChEBI" id="CHEBI:29105"/>
        <note>ligand shared between dimeric partners</note>
    </ligand>
</feature>
<feature type="binding site" evidence="7">
    <location>
        <position position="77"/>
    </location>
    <ligand>
        <name>Mg(2+)</name>
        <dbReference type="ChEBI" id="CHEBI:18420"/>
    </ligand>
</feature>
<keyword evidence="7" id="KW-0479">Metal-binding</keyword>
<keyword evidence="7" id="KW-0460">Magnesium</keyword>
<feature type="domain" description="Phosphoribosyl-AMP cyclohydrolase" evidence="8">
    <location>
        <begin position="28"/>
        <end position="102"/>
    </location>
</feature>
<evidence type="ECO:0000313" key="10">
    <source>
        <dbReference type="Proteomes" id="UP000830055"/>
    </source>
</evidence>
<keyword evidence="10" id="KW-1185">Reference proteome</keyword>
<dbReference type="Pfam" id="PF01502">
    <property type="entry name" value="PRA-CH"/>
    <property type="match status" value="1"/>
</dbReference>
<comment type="catalytic activity">
    <reaction evidence="1 7">
        <text>1-(5-phospho-beta-D-ribosyl)-5'-AMP + H2O = 1-(5-phospho-beta-D-ribosyl)-5-[(5-phospho-beta-D-ribosylamino)methylideneamino]imidazole-4-carboxamide</text>
        <dbReference type="Rhea" id="RHEA:20049"/>
        <dbReference type="ChEBI" id="CHEBI:15377"/>
        <dbReference type="ChEBI" id="CHEBI:58435"/>
        <dbReference type="ChEBI" id="CHEBI:59457"/>
        <dbReference type="EC" id="3.5.4.19"/>
    </reaction>
</comment>